<dbReference type="EMBL" id="CBTK010000031">
    <property type="protein sequence ID" value="CDH43620.1"/>
    <property type="molecule type" value="Genomic_DNA"/>
</dbReference>
<protein>
    <recommendedName>
        <fullName evidence="2">Antitoxin</fullName>
    </recommendedName>
</protein>
<comment type="similarity">
    <text evidence="1 2">Belongs to the phD/YefM antitoxin family.</text>
</comment>
<evidence type="ECO:0000256" key="2">
    <source>
        <dbReference type="RuleBase" id="RU362080"/>
    </source>
</evidence>
<reference evidence="4 5" key="1">
    <citation type="journal article" date="2014" name="ISME J.">
        <title>Candidatus Competibacter-lineage genomes retrieved from metagenomes reveal functional metabolic diversity.</title>
        <authorList>
            <person name="McIlroy S.J."/>
            <person name="Albertsen M."/>
            <person name="Andresen E.K."/>
            <person name="Saunders A.M."/>
            <person name="Kristiansen R."/>
            <person name="Stokholm-Bjerregaard M."/>
            <person name="Nielsen K.L."/>
            <person name="Nielsen P.H."/>
        </authorList>
    </citation>
    <scope>NUCLEOTIDE SEQUENCE [LARGE SCALE GENOMIC DNA]</scope>
    <source>
        <strain evidence="4 5">Run_B_J11</strain>
    </source>
</reference>
<dbReference type="NCBIfam" id="TIGR01552">
    <property type="entry name" value="phd_fam"/>
    <property type="match status" value="1"/>
</dbReference>
<comment type="function">
    <text evidence="2">Antitoxin component of a type II toxin-antitoxin (TA) system.</text>
</comment>
<evidence type="ECO:0000313" key="5">
    <source>
        <dbReference type="Proteomes" id="UP000019184"/>
    </source>
</evidence>
<dbReference type="PANTHER" id="PTHR35377">
    <property type="entry name" value="ANTITOXIN VAPB49-RELATED-RELATED"/>
    <property type="match status" value="1"/>
</dbReference>
<dbReference type="Proteomes" id="UP000019184">
    <property type="component" value="Unassembled WGS sequence"/>
</dbReference>
<proteinExistence type="inferred from homology"/>
<dbReference type="Pfam" id="PF02604">
    <property type="entry name" value="PhdYeFM_antitox"/>
    <property type="match status" value="1"/>
</dbReference>
<name>A0A7U7G8N5_9GAMM</name>
<sequence length="106" mass="11705">MQTVNIHEAKTHLSRLLEAVERGEEVVIARAGQPIATLTAYKPPRRRIAPPGSMEGQGWWMADDFNEPLDDLFDCLKDDAPDPLTDNSTDSTPDPADNSTDSASRR</sequence>
<comment type="caution">
    <text evidence="4">The sequence shown here is derived from an EMBL/GenBank/DDBJ whole genome shotgun (WGS) entry which is preliminary data.</text>
</comment>
<dbReference type="InterPro" id="IPR006442">
    <property type="entry name" value="Antitoxin_Phd/YefM"/>
</dbReference>
<dbReference type="InterPro" id="IPR036165">
    <property type="entry name" value="YefM-like_sf"/>
</dbReference>
<evidence type="ECO:0000256" key="1">
    <source>
        <dbReference type="ARBA" id="ARBA00009981"/>
    </source>
</evidence>
<feature type="compositionally biased region" description="Polar residues" evidence="3">
    <location>
        <begin position="85"/>
        <end position="106"/>
    </location>
</feature>
<gene>
    <name evidence="4" type="ORF">BN874_1260028</name>
</gene>
<dbReference type="SUPFAM" id="SSF143120">
    <property type="entry name" value="YefM-like"/>
    <property type="match status" value="1"/>
</dbReference>
<keyword evidence="5" id="KW-1185">Reference proteome</keyword>
<organism evidence="4 5">
    <name type="scientific">Candidatus Contendobacter odensis Run_B_J11</name>
    <dbReference type="NCBI Taxonomy" id="1400861"/>
    <lineage>
        <taxon>Bacteria</taxon>
        <taxon>Pseudomonadati</taxon>
        <taxon>Pseudomonadota</taxon>
        <taxon>Gammaproteobacteria</taxon>
        <taxon>Candidatus Competibacteraceae</taxon>
        <taxon>Candidatus Contendibacter</taxon>
    </lineage>
</organism>
<dbReference type="AlphaFoldDB" id="A0A7U7G8N5"/>
<dbReference type="Gene3D" id="3.40.1620.10">
    <property type="entry name" value="YefM-like domain"/>
    <property type="match status" value="1"/>
</dbReference>
<accession>A0A7U7G8N5</accession>
<evidence type="ECO:0000256" key="3">
    <source>
        <dbReference type="SAM" id="MobiDB-lite"/>
    </source>
</evidence>
<evidence type="ECO:0000313" key="4">
    <source>
        <dbReference type="EMBL" id="CDH43620.1"/>
    </source>
</evidence>
<feature type="region of interest" description="Disordered" evidence="3">
    <location>
        <begin position="72"/>
        <end position="106"/>
    </location>
</feature>
<dbReference type="RefSeq" id="WP_081756093.1">
    <property type="nucleotide sequence ID" value="NZ_CBTK010000031.1"/>
</dbReference>
<dbReference type="InterPro" id="IPR051416">
    <property type="entry name" value="phD-YefM_TA_antitoxins"/>
</dbReference>
<dbReference type="OrthoDB" id="9800503at2"/>